<protein>
    <submittedName>
        <fullName evidence="2">TerB family tellurite resistance protein</fullName>
    </submittedName>
</protein>
<dbReference type="EMBL" id="CP070608">
    <property type="protein sequence ID" value="QSE96247.1"/>
    <property type="molecule type" value="Genomic_DNA"/>
</dbReference>
<evidence type="ECO:0000313" key="3">
    <source>
        <dbReference type="Proteomes" id="UP000662783"/>
    </source>
</evidence>
<evidence type="ECO:0000259" key="1">
    <source>
        <dbReference type="Pfam" id="PF05099"/>
    </source>
</evidence>
<dbReference type="RefSeq" id="WP_205720764.1">
    <property type="nucleotide sequence ID" value="NZ_CP070608.1"/>
</dbReference>
<sequence length="142" mass="16655">MIGFFEHQFLSFKKNHLRNLIALAKADGHLHPDEEKMIYKVGEKYGLKDRQIASLLRSDKKLELHVPDTHDEKMDQLYDIVMMVYADGVVEESEIEFCEDIVDKFGYKKEIVNWLIEFFDEGKEPNKAEWAELKETAGKKFA</sequence>
<name>A0A974WFN5_9BACT</name>
<accession>A0A974WFN5</accession>
<evidence type="ECO:0000313" key="2">
    <source>
        <dbReference type="EMBL" id="QSE96247.1"/>
    </source>
</evidence>
<feature type="domain" description="Co-chaperone DjlA N-terminal" evidence="1">
    <location>
        <begin position="17"/>
        <end position="54"/>
    </location>
</feature>
<dbReference type="AlphaFoldDB" id="A0A974WFN5"/>
<keyword evidence="3" id="KW-1185">Reference proteome</keyword>
<dbReference type="Proteomes" id="UP000662783">
    <property type="component" value="Chromosome"/>
</dbReference>
<organism evidence="2 3">
    <name type="scientific">Fulvivirga lutea</name>
    <dbReference type="NCBI Taxonomy" id="2810512"/>
    <lineage>
        <taxon>Bacteria</taxon>
        <taxon>Pseudomonadati</taxon>
        <taxon>Bacteroidota</taxon>
        <taxon>Cytophagia</taxon>
        <taxon>Cytophagales</taxon>
        <taxon>Fulvivirgaceae</taxon>
        <taxon>Fulvivirga</taxon>
    </lineage>
</organism>
<dbReference type="InterPro" id="IPR029024">
    <property type="entry name" value="TerB-like"/>
</dbReference>
<dbReference type="Gene3D" id="1.10.3680.10">
    <property type="entry name" value="TerB-like"/>
    <property type="match status" value="1"/>
</dbReference>
<dbReference type="SUPFAM" id="SSF158682">
    <property type="entry name" value="TerB-like"/>
    <property type="match status" value="1"/>
</dbReference>
<proteinExistence type="predicted"/>
<reference evidence="2" key="1">
    <citation type="submission" date="2021-02" db="EMBL/GenBank/DDBJ databases">
        <title>Fulvivirga sp. S481 isolated from sea water.</title>
        <authorList>
            <person name="Bae S.S."/>
            <person name="Baek K."/>
        </authorList>
    </citation>
    <scope>NUCLEOTIDE SEQUENCE</scope>
    <source>
        <strain evidence="2">S481</strain>
    </source>
</reference>
<dbReference type="InterPro" id="IPR007791">
    <property type="entry name" value="DjlA_N"/>
</dbReference>
<dbReference type="KEGG" id="fuv:JR347_11555"/>
<dbReference type="Pfam" id="PF05099">
    <property type="entry name" value="TerB"/>
    <property type="match status" value="1"/>
</dbReference>
<gene>
    <name evidence="2" type="ORF">JR347_11555</name>
</gene>
<dbReference type="CDD" id="cd07177">
    <property type="entry name" value="terB_like"/>
    <property type="match status" value="1"/>
</dbReference>